<protein>
    <submittedName>
        <fullName evidence="1">Uncharacterized protein</fullName>
    </submittedName>
</protein>
<dbReference type="EMBL" id="JAEILH010000040">
    <property type="protein sequence ID" value="MBI6626701.1"/>
    <property type="molecule type" value="Genomic_DNA"/>
</dbReference>
<accession>A0A8I1E7V6</accession>
<evidence type="ECO:0000313" key="2">
    <source>
        <dbReference type="Proteomes" id="UP000645865"/>
    </source>
</evidence>
<comment type="caution">
    <text evidence="1">The sequence shown here is derived from an EMBL/GenBank/DDBJ whole genome shotgun (WGS) entry which is preliminary data.</text>
</comment>
<dbReference type="RefSeq" id="WP_198712530.1">
    <property type="nucleotide sequence ID" value="NZ_JAEILH010000040.1"/>
</dbReference>
<gene>
    <name evidence="1" type="ORF">YA0853_24010</name>
</gene>
<organism evidence="1 2">
    <name type="scientific">Pseudomonas rhodesiae</name>
    <dbReference type="NCBI Taxonomy" id="76760"/>
    <lineage>
        <taxon>Bacteria</taxon>
        <taxon>Pseudomonadati</taxon>
        <taxon>Pseudomonadota</taxon>
        <taxon>Gammaproteobacteria</taxon>
        <taxon>Pseudomonadales</taxon>
        <taxon>Pseudomonadaceae</taxon>
        <taxon>Pseudomonas</taxon>
    </lineage>
</organism>
<name>A0A8I1E7V6_9PSED</name>
<dbReference type="AlphaFoldDB" id="A0A8I1E7V6"/>
<dbReference type="Proteomes" id="UP000645865">
    <property type="component" value="Unassembled WGS sequence"/>
</dbReference>
<evidence type="ECO:0000313" key="1">
    <source>
        <dbReference type="EMBL" id="MBI6626701.1"/>
    </source>
</evidence>
<sequence>MIYLLAEGCSPLLCLFKELREEMQPYATPKKESMVSHKNTYMIHYGAVEFLVGAFSNIFTRSMVV</sequence>
<reference evidence="1" key="1">
    <citation type="submission" date="2020-12" db="EMBL/GenBank/DDBJ databases">
        <title>Comparative genomic insights into the epidemiology and virulence of plant pathogenic Pseudomonads from Turkey.</title>
        <authorList>
            <person name="Dillon M."/>
            <person name="Ruiz-Bedoya T."/>
            <person name="Bendalovic-Torma C."/>
            <person name="Guttman K.M."/>
            <person name="Kwak H."/>
            <person name="Middleton M.A."/>
            <person name="Wang P.W."/>
            <person name="Horuz S."/>
            <person name="Aysan Y."/>
            <person name="Guttman D.S."/>
        </authorList>
    </citation>
    <scope>NUCLEOTIDE SEQUENCE</scope>
    <source>
        <strain evidence="1">S5_IA_3a</strain>
    </source>
</reference>
<proteinExistence type="predicted"/>